<dbReference type="Gene3D" id="3.30.530.20">
    <property type="match status" value="1"/>
</dbReference>
<dbReference type="PATRIC" id="fig|758793.3.peg.5682"/>
<evidence type="ECO:0000256" key="1">
    <source>
        <dbReference type="ARBA" id="ARBA00006817"/>
    </source>
</evidence>
<gene>
    <name evidence="3" type="ORF">BRPE64_DCDS05370</name>
</gene>
<dbReference type="EMBL" id="AP013061">
    <property type="protein sequence ID" value="BAN27473.1"/>
    <property type="molecule type" value="Genomic_DNA"/>
</dbReference>
<proteinExistence type="inferred from homology"/>
<evidence type="ECO:0000259" key="2">
    <source>
        <dbReference type="Pfam" id="PF08327"/>
    </source>
</evidence>
<evidence type="ECO:0000313" key="3">
    <source>
        <dbReference type="EMBL" id="BAN27473.1"/>
    </source>
</evidence>
<keyword evidence="4" id="KW-1185">Reference proteome</keyword>
<organism evidence="3 4">
    <name type="scientific">Caballeronia insecticola</name>
    <dbReference type="NCBI Taxonomy" id="758793"/>
    <lineage>
        <taxon>Bacteria</taxon>
        <taxon>Pseudomonadati</taxon>
        <taxon>Pseudomonadota</taxon>
        <taxon>Betaproteobacteria</taxon>
        <taxon>Burkholderiales</taxon>
        <taxon>Burkholderiaceae</taxon>
        <taxon>Caballeronia</taxon>
    </lineage>
</organism>
<dbReference type="Pfam" id="PF08327">
    <property type="entry name" value="AHSA1"/>
    <property type="match status" value="1"/>
</dbReference>
<dbReference type="CDD" id="cd07814">
    <property type="entry name" value="SRPBCC_CalC_Aha1-like"/>
    <property type="match status" value="1"/>
</dbReference>
<protein>
    <recommendedName>
        <fullName evidence="2">Activator of Hsp90 ATPase homologue 1/2-like C-terminal domain-containing protein</fullName>
    </recommendedName>
</protein>
<dbReference type="AlphaFoldDB" id="R4WS34"/>
<dbReference type="InterPro" id="IPR023393">
    <property type="entry name" value="START-like_dom_sf"/>
</dbReference>
<feature type="domain" description="Activator of Hsp90 ATPase homologue 1/2-like C-terminal" evidence="2">
    <location>
        <begin position="6"/>
        <end position="153"/>
    </location>
</feature>
<dbReference type="KEGG" id="buo:BRPE64_DCDS05370"/>
<dbReference type="HOGENOM" id="CLU_108923_6_3_4"/>
<dbReference type="InterPro" id="IPR013538">
    <property type="entry name" value="ASHA1/2-like_C"/>
</dbReference>
<reference evidence="3 4" key="1">
    <citation type="journal article" date="2013" name="Genome Announc.">
        <title>Complete Genome Sequence of Burkholderia sp. Strain RPE64, Bacterial Symbiont of the Bean Bug Riptortus pedestris.</title>
        <authorList>
            <person name="Shibata T.F."/>
            <person name="Maeda T."/>
            <person name="Nikoh N."/>
            <person name="Yamaguchi K."/>
            <person name="Oshima K."/>
            <person name="Hattori M."/>
            <person name="Nishiyama T."/>
            <person name="Hasebe M."/>
            <person name="Fukatsu T."/>
            <person name="Kikuchi Y."/>
            <person name="Shigenobu S."/>
        </authorList>
    </citation>
    <scope>NUCLEOTIDE SEQUENCE [LARGE SCALE GENOMIC DNA]</scope>
    <source>
        <plasmid evidence="3 4">p1</plasmid>
    </source>
</reference>
<geneLocation type="plasmid" evidence="3 4">
    <name>p1</name>
</geneLocation>
<accession>R4WS34</accession>
<comment type="similarity">
    <text evidence="1">Belongs to the AHA1 family.</text>
</comment>
<keyword evidence="3" id="KW-0614">Plasmid</keyword>
<reference evidence="3 4" key="2">
    <citation type="journal article" date="2018" name="Int. J. Syst. Evol. Microbiol.">
        <title>Burkholderia insecticola sp. nov., a gut symbiotic bacterium of the bean bug Riptortus pedestris.</title>
        <authorList>
            <person name="Takeshita K."/>
            <person name="Tamaki H."/>
            <person name="Ohbayashi T."/>
            <person name="Meng X.-Y."/>
            <person name="Sone T."/>
            <person name="Mitani Y."/>
            <person name="Peeters C."/>
            <person name="Kikuchi Y."/>
            <person name="Vandamme P."/>
        </authorList>
    </citation>
    <scope>NUCLEOTIDE SEQUENCE [LARGE SCALE GENOMIC DNA]</scope>
    <source>
        <strain evidence="3">RPE64</strain>
        <plasmid evidence="3 4">p1</plasmid>
    </source>
</reference>
<dbReference type="Proteomes" id="UP000013966">
    <property type="component" value="Plasmid p1"/>
</dbReference>
<name>R4WS34_9BURK</name>
<evidence type="ECO:0000313" key="4">
    <source>
        <dbReference type="Proteomes" id="UP000013966"/>
    </source>
</evidence>
<sequence length="156" mass="17955">MNRIFDAPRERVWQAWSEADRIARWWGPKGCTIALHRFEFRPGGFFHYAMEFAGMPSMWGRFNYREIVERERIVWLNSFSNERCGIARAPFSEVCPLEIENVVTFSNAGDKTSVALHATPFGASVEEQRFFDELRPSLEQGYGGTLDQLAAFLHSA</sequence>
<dbReference type="SUPFAM" id="SSF55961">
    <property type="entry name" value="Bet v1-like"/>
    <property type="match status" value="1"/>
</dbReference>